<dbReference type="InterPro" id="IPR040582">
    <property type="entry name" value="OB_MalK-like"/>
</dbReference>
<dbReference type="PANTHER" id="PTHR43875:SF3">
    <property type="entry name" value="MALTOSE_MALTODEXTRIN IMPORT ATP-BINDING PROTEIN MALK"/>
    <property type="match status" value="1"/>
</dbReference>
<evidence type="ECO:0000256" key="4">
    <source>
        <dbReference type="ARBA" id="ARBA00022519"/>
    </source>
</evidence>
<dbReference type="SUPFAM" id="SSF52540">
    <property type="entry name" value="P-loop containing nucleoside triphosphate hydrolases"/>
    <property type="match status" value="1"/>
</dbReference>
<sequence length="361" mass="39166">MAELKLVDVEKAYGEVKVLRNINLDIKTGELIVFVGPSGCGKSTLLRMIAGLERITGGEFTIDGVMMNDVPPAQRGIAMVFQSYALYPHMTVRDNMAFALKIAKKSASEIAAAVDKAAKILQLTPYLDRLPKALSGGQRQRVAIGRAIVRDPKVYLFDEPLSNLDAALRVATRIEIAQLKEQMPNSTMIYVTHDQVEAMTLASRIVVLAGGGISQVGTPLELYERPENEFVAQFIGSPSMNLMAGEVVETGETTVIRLENGGVARSLVPTMATDKGLKVNIGVRPEDLVAATGDAIFTGEVEITEALGEVTLLYFKRQEQAAQVVAKLPGIHADLRYKTVALTADPKKVHVFANGRSLLYR</sequence>
<comment type="similarity">
    <text evidence="1">Belongs to the ABC transporter superfamily.</text>
</comment>
<protein>
    <submittedName>
        <fullName evidence="9">Sn-glycerol-3-phosphate ABC transporter ATP-binding protein UgpC</fullName>
    </submittedName>
</protein>
<evidence type="ECO:0000256" key="5">
    <source>
        <dbReference type="ARBA" id="ARBA00022741"/>
    </source>
</evidence>
<feature type="domain" description="ABC transporter" evidence="8">
    <location>
        <begin position="4"/>
        <end position="235"/>
    </location>
</feature>
<dbReference type="InterPro" id="IPR015855">
    <property type="entry name" value="ABC_transpr_MalK-like"/>
</dbReference>
<dbReference type="PROSITE" id="PS50893">
    <property type="entry name" value="ABC_TRANSPORTER_2"/>
    <property type="match status" value="1"/>
</dbReference>
<keyword evidence="10" id="KW-1185">Reference proteome</keyword>
<organism evidence="9 10">
    <name type="scientific">Fuscovulum ytuae</name>
    <dbReference type="NCBI Taxonomy" id="3042299"/>
    <lineage>
        <taxon>Bacteria</taxon>
        <taxon>Pseudomonadati</taxon>
        <taxon>Pseudomonadota</taxon>
        <taxon>Alphaproteobacteria</taxon>
        <taxon>Rhodobacterales</taxon>
        <taxon>Paracoccaceae</taxon>
        <taxon>Fuscovulum</taxon>
    </lineage>
</organism>
<dbReference type="Gene3D" id="2.40.50.100">
    <property type="match status" value="1"/>
</dbReference>
<dbReference type="NCBIfam" id="NF008653">
    <property type="entry name" value="PRK11650.1"/>
    <property type="match status" value="1"/>
</dbReference>
<keyword evidence="6 9" id="KW-0067">ATP-binding</keyword>
<keyword evidence="2" id="KW-0813">Transport</keyword>
<dbReference type="CDD" id="cd03301">
    <property type="entry name" value="ABC_MalK_N"/>
    <property type="match status" value="1"/>
</dbReference>
<evidence type="ECO:0000256" key="1">
    <source>
        <dbReference type="ARBA" id="ARBA00005417"/>
    </source>
</evidence>
<dbReference type="InterPro" id="IPR012340">
    <property type="entry name" value="NA-bd_OB-fold"/>
</dbReference>
<dbReference type="Proteomes" id="UP001230978">
    <property type="component" value="Chromosome"/>
</dbReference>
<dbReference type="SMART" id="SM00382">
    <property type="entry name" value="AAA"/>
    <property type="match status" value="1"/>
</dbReference>
<dbReference type="InterPro" id="IPR017871">
    <property type="entry name" value="ABC_transporter-like_CS"/>
</dbReference>
<dbReference type="PANTHER" id="PTHR43875">
    <property type="entry name" value="MALTODEXTRIN IMPORT ATP-BINDING PROTEIN MSMX"/>
    <property type="match status" value="1"/>
</dbReference>
<dbReference type="InterPro" id="IPR047641">
    <property type="entry name" value="ABC_transpr_MalK/UgpC-like"/>
</dbReference>
<keyword evidence="7" id="KW-0472">Membrane</keyword>
<keyword evidence="4" id="KW-0997">Cell inner membrane</keyword>
<dbReference type="InterPro" id="IPR003593">
    <property type="entry name" value="AAA+_ATPase"/>
</dbReference>
<dbReference type="Pfam" id="PF00005">
    <property type="entry name" value="ABC_tran"/>
    <property type="match status" value="1"/>
</dbReference>
<proteinExistence type="inferred from homology"/>
<dbReference type="Pfam" id="PF17912">
    <property type="entry name" value="OB_MalK"/>
    <property type="match status" value="1"/>
</dbReference>
<gene>
    <name evidence="9" type="primary">ugpC</name>
    <name evidence="9" type="ORF">QF092_03835</name>
</gene>
<keyword evidence="3" id="KW-1003">Cell membrane</keyword>
<keyword evidence="5" id="KW-0547">Nucleotide-binding</keyword>
<dbReference type="InterPro" id="IPR008995">
    <property type="entry name" value="Mo/tungstate-bd_C_term_dom"/>
</dbReference>
<evidence type="ECO:0000313" key="9">
    <source>
        <dbReference type="EMBL" id="WGV16950.1"/>
    </source>
</evidence>
<evidence type="ECO:0000313" key="10">
    <source>
        <dbReference type="Proteomes" id="UP001230978"/>
    </source>
</evidence>
<evidence type="ECO:0000259" key="8">
    <source>
        <dbReference type="PROSITE" id="PS50893"/>
    </source>
</evidence>
<evidence type="ECO:0000256" key="6">
    <source>
        <dbReference type="ARBA" id="ARBA00022840"/>
    </source>
</evidence>
<dbReference type="RefSeq" id="WP_281467798.1">
    <property type="nucleotide sequence ID" value="NZ_CP124535.1"/>
</dbReference>
<evidence type="ECO:0000256" key="3">
    <source>
        <dbReference type="ARBA" id="ARBA00022475"/>
    </source>
</evidence>
<dbReference type="SUPFAM" id="SSF50331">
    <property type="entry name" value="MOP-like"/>
    <property type="match status" value="1"/>
</dbReference>
<dbReference type="EMBL" id="CP124535">
    <property type="protein sequence ID" value="WGV16950.1"/>
    <property type="molecule type" value="Genomic_DNA"/>
</dbReference>
<evidence type="ECO:0000256" key="7">
    <source>
        <dbReference type="ARBA" id="ARBA00023136"/>
    </source>
</evidence>
<accession>A0ABY8Q9N9</accession>
<dbReference type="PROSITE" id="PS00211">
    <property type="entry name" value="ABC_TRANSPORTER_1"/>
    <property type="match status" value="1"/>
</dbReference>
<name>A0ABY8Q9N9_9RHOB</name>
<dbReference type="Gene3D" id="3.40.50.300">
    <property type="entry name" value="P-loop containing nucleotide triphosphate hydrolases"/>
    <property type="match status" value="1"/>
</dbReference>
<dbReference type="InterPro" id="IPR027417">
    <property type="entry name" value="P-loop_NTPase"/>
</dbReference>
<dbReference type="InterPro" id="IPR003439">
    <property type="entry name" value="ABC_transporter-like_ATP-bd"/>
</dbReference>
<dbReference type="Gene3D" id="2.40.50.140">
    <property type="entry name" value="Nucleic acid-binding proteins"/>
    <property type="match status" value="1"/>
</dbReference>
<dbReference type="GO" id="GO:0005524">
    <property type="term" value="F:ATP binding"/>
    <property type="evidence" value="ECO:0007669"/>
    <property type="project" value="UniProtKB-KW"/>
</dbReference>
<reference evidence="9 10" key="1">
    <citation type="submission" date="2023-04" db="EMBL/GenBank/DDBJ databases">
        <title>YMD61, complete Genome.</title>
        <authorList>
            <person name="Zhang J."/>
        </authorList>
    </citation>
    <scope>NUCLEOTIDE SEQUENCE [LARGE SCALE GENOMIC DNA]</scope>
    <source>
        <strain evidence="9 10">YMD61</strain>
    </source>
</reference>
<evidence type="ECO:0000256" key="2">
    <source>
        <dbReference type="ARBA" id="ARBA00022448"/>
    </source>
</evidence>